<name>E2BJL0_HARSA</name>
<protein>
    <submittedName>
        <fullName evidence="1">Uncharacterized protein</fullName>
    </submittedName>
</protein>
<proteinExistence type="predicted"/>
<organism evidence="2">
    <name type="scientific">Harpegnathos saltator</name>
    <name type="common">Jerdon's jumping ant</name>
    <dbReference type="NCBI Taxonomy" id="610380"/>
    <lineage>
        <taxon>Eukaryota</taxon>
        <taxon>Metazoa</taxon>
        <taxon>Ecdysozoa</taxon>
        <taxon>Arthropoda</taxon>
        <taxon>Hexapoda</taxon>
        <taxon>Insecta</taxon>
        <taxon>Pterygota</taxon>
        <taxon>Neoptera</taxon>
        <taxon>Endopterygota</taxon>
        <taxon>Hymenoptera</taxon>
        <taxon>Apocrita</taxon>
        <taxon>Aculeata</taxon>
        <taxon>Formicoidea</taxon>
        <taxon>Formicidae</taxon>
        <taxon>Ponerinae</taxon>
        <taxon>Ponerini</taxon>
        <taxon>Harpegnathos</taxon>
    </lineage>
</organism>
<sequence>MSVKVRLNESNPSYSLILPCDSKSETPPADTSLMRLISASTSTVELSRSWCPSYPSRYPDRVFSVEQTSPVLEVVAAATLARQ</sequence>
<dbReference type="EMBL" id="GL448571">
    <property type="protein sequence ID" value="EFN84167.1"/>
    <property type="molecule type" value="Genomic_DNA"/>
</dbReference>
<dbReference type="AlphaFoldDB" id="E2BJL0"/>
<evidence type="ECO:0000313" key="1">
    <source>
        <dbReference type="EMBL" id="EFN84167.1"/>
    </source>
</evidence>
<dbReference type="Proteomes" id="UP000008237">
    <property type="component" value="Unassembled WGS sequence"/>
</dbReference>
<gene>
    <name evidence="1" type="ORF">EAI_11204</name>
</gene>
<keyword evidence="2" id="KW-1185">Reference proteome</keyword>
<reference evidence="1 2" key="1">
    <citation type="journal article" date="2010" name="Science">
        <title>Genomic comparison of the ants Camponotus floridanus and Harpegnathos saltator.</title>
        <authorList>
            <person name="Bonasio R."/>
            <person name="Zhang G."/>
            <person name="Ye C."/>
            <person name="Mutti N.S."/>
            <person name="Fang X."/>
            <person name="Qin N."/>
            <person name="Donahue G."/>
            <person name="Yang P."/>
            <person name="Li Q."/>
            <person name="Li C."/>
            <person name="Zhang P."/>
            <person name="Huang Z."/>
            <person name="Berger S.L."/>
            <person name="Reinberg D."/>
            <person name="Wang J."/>
            <person name="Liebig J."/>
        </authorList>
    </citation>
    <scope>NUCLEOTIDE SEQUENCE [LARGE SCALE GENOMIC DNA]</scope>
    <source>
        <strain evidence="1 2">R22 G/1</strain>
    </source>
</reference>
<accession>E2BJL0</accession>
<dbReference type="InParanoid" id="E2BJL0"/>
<evidence type="ECO:0000313" key="2">
    <source>
        <dbReference type="Proteomes" id="UP000008237"/>
    </source>
</evidence>